<evidence type="ECO:0000256" key="4">
    <source>
        <dbReference type="ARBA" id="ARBA00022553"/>
    </source>
</evidence>
<dbReference type="FunFam" id="3.40.50.12780:FF:000012">
    <property type="entry name" value="Non-ribosomal peptide synthetase"/>
    <property type="match status" value="2"/>
</dbReference>
<dbReference type="CDD" id="cd17649">
    <property type="entry name" value="A_NRPS_PvdJ-like"/>
    <property type="match status" value="1"/>
</dbReference>
<dbReference type="PROSITE" id="PS50075">
    <property type="entry name" value="CARRIER"/>
    <property type="match status" value="3"/>
</dbReference>
<dbReference type="GO" id="GO:0016874">
    <property type="term" value="F:ligase activity"/>
    <property type="evidence" value="ECO:0007669"/>
    <property type="project" value="UniProtKB-KW"/>
</dbReference>
<dbReference type="Gene3D" id="2.30.38.10">
    <property type="entry name" value="Luciferase, Domain 3"/>
    <property type="match status" value="3"/>
</dbReference>
<reference evidence="6 7" key="1">
    <citation type="submission" date="2015-09" db="EMBL/GenBank/DDBJ databases">
        <authorList>
            <person name="Jackson K.R."/>
            <person name="Lunt B.L."/>
            <person name="Fisher J.N.B."/>
            <person name="Gardner A.V."/>
            <person name="Bailey M.E."/>
            <person name="Deus L.M."/>
            <person name="Earl A.S."/>
            <person name="Gibby P.D."/>
            <person name="Hartmann K.A."/>
            <person name="Liu J.E."/>
            <person name="Manci A.M."/>
            <person name="Nielsen D.A."/>
            <person name="Solomon M.B."/>
            <person name="Breakwell D.P."/>
            <person name="Burnett S.H."/>
            <person name="Grose J.H."/>
        </authorList>
    </citation>
    <scope>NUCLEOTIDE SEQUENCE [LARGE SCALE GENOMIC DNA]</scope>
    <source>
        <strain evidence="6 7">S613</strain>
    </source>
</reference>
<dbReference type="PANTHER" id="PTHR45398:SF1">
    <property type="entry name" value="ENZYME, PUTATIVE (JCVI)-RELATED"/>
    <property type="match status" value="1"/>
</dbReference>
<comment type="similarity">
    <text evidence="2">Belongs to the ATP-dependent AMP-binding enzyme family.</text>
</comment>
<dbReference type="CDD" id="cd19534">
    <property type="entry name" value="E_NRPS"/>
    <property type="match status" value="1"/>
</dbReference>
<dbReference type="Gene3D" id="3.30.559.30">
    <property type="entry name" value="Nonribosomal peptide synthetase, condensation domain"/>
    <property type="match status" value="4"/>
</dbReference>
<dbReference type="InterPro" id="IPR010060">
    <property type="entry name" value="NRPS_synth"/>
</dbReference>
<feature type="domain" description="Carrier" evidence="5">
    <location>
        <begin position="1024"/>
        <end position="1098"/>
    </location>
</feature>
<evidence type="ECO:0000256" key="3">
    <source>
        <dbReference type="ARBA" id="ARBA00022450"/>
    </source>
</evidence>
<dbReference type="NCBIfam" id="NF003417">
    <property type="entry name" value="PRK04813.1"/>
    <property type="match status" value="3"/>
</dbReference>
<dbReference type="InterPro" id="IPR045851">
    <property type="entry name" value="AMP-bd_C_sf"/>
</dbReference>
<keyword evidence="6" id="KW-0436">Ligase</keyword>
<dbReference type="RefSeq" id="WP_057397564.1">
    <property type="nucleotide sequence ID" value="NZ_LJXB01000073.1"/>
</dbReference>
<proteinExistence type="inferred from homology"/>
<dbReference type="CDD" id="cd17643">
    <property type="entry name" value="A_NRPS_Cytc1-like"/>
    <property type="match status" value="1"/>
</dbReference>
<dbReference type="Pfam" id="PF00550">
    <property type="entry name" value="PP-binding"/>
    <property type="match status" value="3"/>
</dbReference>
<dbReference type="PROSITE" id="PS00455">
    <property type="entry name" value="AMP_BINDING"/>
    <property type="match status" value="3"/>
</dbReference>
<dbReference type="NCBIfam" id="TIGR01720">
    <property type="entry name" value="NRPS-para261"/>
    <property type="match status" value="1"/>
</dbReference>
<feature type="domain" description="Carrier" evidence="5">
    <location>
        <begin position="3580"/>
        <end position="3657"/>
    </location>
</feature>
<dbReference type="InterPro" id="IPR001242">
    <property type="entry name" value="Condensation_dom"/>
</dbReference>
<dbReference type="FunFam" id="3.30.300.30:FF:000010">
    <property type="entry name" value="Enterobactin synthetase component F"/>
    <property type="match status" value="3"/>
</dbReference>
<sequence>MSAAPDRMMTLAQRFCGLSADARRALQQKMHAQGLTLELLPIPPRDRAVETLPASYAQQRLWFLWQMQPQATAYNLTGAFRLSGELNRDALAQTLVTLVQRHEVLRTTFAFDEQQVLQHIHPQMDTPLVEVTAADDIELQRQIGLNAAQPFDLQHGPLMRCRLIRLEAQQHVLVLTLHHIVTDGGSLPILLQEFTQLYGQLSAGQAAQLPEPGIQYADFARWQRLWLEAGEAERQLDYWRGQLGNEHPPLNLPTDRRRPAIPSQQGASVELEISTVLTAQLRDLARREGCTLFMVLMAALQTLLHRYSGEQDIRVGVPIANRTRQDVENLLGFFVNTQVLRSQPRADQPFVQLLAEIKAAALGAQAHQDLPFEQLVDGLGVERSLSHTPLFQVMFNHQRDSGGVQRWDLPGLSVEPLIWDEKTTKFDLMLDTVEGDEGIHASFVYATELFDATTIERLGRHWLNLLQTVCSDASVALADLSMLEASEWQATLLDWNRSAEMNAVEAANALCAHQLIEAQAAALPHNIAVTCDGITLTYAELNSRANRIAHRLRERGVGPDVLVGIALERSLEMIVSLVAILKAGGAYVPLDPQYPQDRLAWMLADSGTRLLLTDSALMPRLPLNQGIEVICLDHASDWLFEACAANLPNLTAPANLAYVIYTSGSTGKPKGTLLPHSNLTRLFSATEHWFGFNADDVWSLFHSYAFDFSVWEIFGALFYGGKLVVVPHAVSRSPEDFARLLRDEGVTVLNQTPSAFRQLMPFACANAPGMALRYVVFGGEALDVASLRPWYDAFDDRQPLLINMYGITETTVHVTCRPLSRADLDGANSSPLGAPIGDLRWYVLDPRLNPVAKGCVGELYVGGAGLARGYHQRADLTATRFVPDLFAAESGARLYRTGDLARYCADGSIEYAGRIDHQVKIRGFRIELGEIQDRLQCHPAIEQALVLAPEVNGSPQLVAWFTASGNDSDLRQSLREHLQAGLPDYMVPAQLIKLDHWPLTSNGKLDRGALPKPDTALLQQVYTAPMDELQTGLAAIWQDVLKLERVGIDDNFFELGGDSIISIQVVSRARQAGIRITPRDLFQHQTVQSLAKVAVRSAGLLIDQGPVRGEVLLTPIQHWFFGQAIEARHHWNQSVLLELREPLDSDCLQQALAALLEHHDALRLRWHQVNGVWHQAQAEQWSSAEVLWQRQAANADELLELCNTAQASLNLQDGPLLRALLVDMGAAGQRLLLVVHHLAVDGVSWRLLLEDLQTAYAQARQAEPPQLPAKTSAYQAWAARLQRHARSPELATQAAYWQAQYHEVALQLPADNPHGSLASQHAVSVETVLDSTFTRQLLQDAPAAYRTQVNDLLLTALARVLDQWTGQSSTLVKLEGHGREDLFDDIDLTRTLGWFTSIFPVKLTPAGDLAGSIKAVKEQLRAVPDKGIGFGILRYLADAGLEDLPSPQVTFNYMGQFDASFDEQAPWRPARESGGAEQGALAELDRGLSINGQVYAGQLRLSWTFSGEVFKPQTVQRLADAYATELQQLIGHCLSGAGGLTPSDVPLVRIDQAQLDALPLAASQIEDILPLSPMQQGMLFHSLFAPDAGAYVPQMRVDVQGLVVEAFRNAWQQTLERHEVLRAAFFSESNGSRPLQVILADATLPLTVLDWRDQSDLPQALERLSEDDRLRGFDLTAAPLLRLTLVQTTGDSHHLIFTNHHILLDGWSTSQLFGEVLQRYSGVMPVPGVGRYRDYMAWLGTRDRAACEAFWLEQLHSFAEPTRLAGALPGPVAGQGGGHRTLYLSLDRAATERLNGFARQARVTPNTLLQAAWLLLLQRHTGQPTVAFGATVSGRPSELQGIEQQIGLFINTLPVIATPHPERTVSQWIDEVQALNLRLREVEYTPLADVQRWAGHSGEALFDTLLVFENYPVAQALEEGNASALKFSGISNHDQTSFPLAIAAELGDCLDLRFNYDTALFSAEAIEGLSARLLALLDAMVNAPQQPLGRLSLLDAAQTAQQVEGFNRTARSWPDVRPVYQCFEAQVLQTPEAPALVFAGQTLSYRELNQRANRLAHYLRSQGVGAEVLVGIAAERSLELVIGLLAIMKAGGAYVPLDPDYPRERLEHMFDDSGVHLLLTQRHLLAQLPIPAATTAICLDDMGGLPGGLSEENLPCVVELQSLAYMIYTSGSTGKPKGAANRHDALYNRLAWMQGAYPLDGRDTVLQKTPFSFDVSVWEFFWPLMTGARLAVAEPGAHRDPAQLVSLIEQYRVSTLHFVPSMLQAFVQGEGFERCASLRQILCSGEALSADLQHSLFRVLPNVGLYNLYGPTEAAIDVTHWTCVDDGGISVPIGQPIANLVTYILDDSLQPQVAGCVGELYLGGIGLARGYHNRPDLTAERFVASPFGEQGERLYRTGDLARYRKDGVIEYVGRIDHQVKIRGLRIELGEIEACLLEHPSVREAVVIALDVGKSRQLVAYVVGHAALDPLKQHLRNALPEHMQPSHLLLLDQLPVTPNGKLDRRALPQPDQQVREYVAPRNAVESTLQAVWQALFEVSQVGMHDNFFDLGGDSIVSIQAVSRAREAGLSISPKDVFSHPTLAELATVAQPVVADEAVSALVAPAAKIELSDAQYQALELTADEVEDVYPLSPMQQGMLFHSVQDGESGLYVNQIEVGVRGVDGTRFREAWADAARRHAILRTAFLWEGDKEPLQVVRRDAPSLLTELDWRGLDDQPERVRQLALEERERGFSLNRAPLLRLLLVRLEEDRYRLIWTYHHILMDGWSVSRLIGEVLRHYGGDEHEPVAAYRDYIDWLDQQAAEASEAFWKGQLDNLQGATHLARALPVKAPQAGYHAIYTHLSAGQTAHLQVFAQQQQVTLNTLVQAAWLLLLQRYTGQRTVTFGATVSGRPETLNGSENMLGLFINTLPVVNTVPTDMNVGDWLREIQAYNLDIRDFQQTPLSDIQRWAGQGGQALFDSIIVFENQPVDRTLREWNGDSLRFEDVSDFGLTSFAMDLMVSLDEGLRIEYMHQRDQFDLATVEILRSHMESLMQRLCDNAGRAVGELGLLTLDEGRALDGERPVSADGDETPVHELIRQRARRQPDHTALVLSHADRDAEHLSYAELDRRSDALAVYLLEQGVQAEDVIGVFMERSLELVVSLLAVMKCAAAYVPLDPQYPQERLRYMMADSDMRLLLTQERLRDSAQLDPGTVMVAVDRLDLDIDVSMPQRVVHAEQLAYLIYTSGSTGKPKSVAVAHGPLSMHVQAIAELYEMDPDNRELHFMSFAFDGAHERWITALISGSTLVIRDNTLWTAEQTLAVLHRQRISVACFPPAYLLQLAEHAELQGGDPPPVRIYCFGGDAVPDATFERVKHRLKPQYLVNGYGPTETVVTPLLWKIAADGHCQAMYAPIGQRVGSRSLHVLDMDLNPLPLGMVGELYIGGRGVARGYHRHPWQSAERFVADPFSTEGGRLYRTGDLVRRREDGVFDYVGRIDHQVKVRGFRIELGEIEARLREQAGVNDALVVVRDNGQGPQLVGYVVAAEDDGLGPRCQTALRESLPDYMVPTQVVVLPRFPLTPNGKLDRKALPDPAFTGRDYVAPRTPLEWALADIWQQVLGIDKVGITDNFFELGGDSLRTLKVISKVRALNQPGFQLKLRDMMARPTIAGLSGVDEQPLRQRPQPLLLLNQVVDDQPPLFCLHAGFGTVFDYEPLARRLDGERTVYGVQCRMLLDRQWHDTSLAQMAADYVEAIRARQPQGPYHVLGWSLGGALALLVSDVFEQQGQRVAFVGLVDSFVPTQANAVASPDEWRVDLAGFLGATLGMDGEVIDRALSSESAGDHDAVARIIRAVINSESDQASGYALLGADELAQTFMVSTRLKALSRQVGTLPIPQAELHCWWADGNPTAERATLERQQPRLCKVQSVSAGHFDILQVDECLCAVVAALGREVVPQL</sequence>
<dbReference type="PANTHER" id="PTHR45398">
    <property type="match status" value="1"/>
</dbReference>
<evidence type="ECO:0000256" key="2">
    <source>
        <dbReference type="ARBA" id="ARBA00006432"/>
    </source>
</evidence>
<dbReference type="InterPro" id="IPR029058">
    <property type="entry name" value="AB_hydrolase_fold"/>
</dbReference>
<dbReference type="Gene3D" id="3.40.50.980">
    <property type="match status" value="6"/>
</dbReference>
<dbReference type="SUPFAM" id="SSF47336">
    <property type="entry name" value="ACP-like"/>
    <property type="match status" value="3"/>
</dbReference>
<dbReference type="NCBIfam" id="TIGR01733">
    <property type="entry name" value="AA-adenyl-dom"/>
    <property type="match status" value="3"/>
</dbReference>
<keyword evidence="3" id="KW-0596">Phosphopantetheine</keyword>
<dbReference type="SMART" id="SM00823">
    <property type="entry name" value="PKS_PP"/>
    <property type="match status" value="2"/>
</dbReference>
<dbReference type="Pfam" id="PF00501">
    <property type="entry name" value="AMP-binding"/>
    <property type="match status" value="3"/>
</dbReference>
<dbReference type="Gene3D" id="3.30.300.30">
    <property type="match status" value="3"/>
</dbReference>
<evidence type="ECO:0000313" key="6">
    <source>
        <dbReference type="EMBL" id="KPU59940.1"/>
    </source>
</evidence>
<dbReference type="FunFam" id="3.40.50.980:FF:000002">
    <property type="entry name" value="Enterobactin synthetase component F"/>
    <property type="match status" value="2"/>
</dbReference>
<dbReference type="InterPro" id="IPR009081">
    <property type="entry name" value="PP-bd_ACP"/>
</dbReference>
<name>A0A0P8X2M4_PSEFL</name>
<dbReference type="Gene3D" id="3.30.559.10">
    <property type="entry name" value="Chloramphenicol acetyltransferase-like domain"/>
    <property type="match status" value="4"/>
</dbReference>
<dbReference type="FunFam" id="1.10.1200.10:FF:000005">
    <property type="entry name" value="Nonribosomal peptide synthetase 1"/>
    <property type="match status" value="3"/>
</dbReference>
<dbReference type="Pfam" id="PF00668">
    <property type="entry name" value="Condensation"/>
    <property type="match status" value="4"/>
</dbReference>
<dbReference type="EMBL" id="LJXB01000073">
    <property type="protein sequence ID" value="KPU59940.1"/>
    <property type="molecule type" value="Genomic_DNA"/>
</dbReference>
<dbReference type="InterPro" id="IPR000873">
    <property type="entry name" value="AMP-dep_synth/lig_dom"/>
</dbReference>
<dbReference type="InterPro" id="IPR023213">
    <property type="entry name" value="CAT-like_dom_sf"/>
</dbReference>
<comment type="cofactor">
    <cofactor evidence="1">
        <name>pantetheine 4'-phosphate</name>
        <dbReference type="ChEBI" id="CHEBI:47942"/>
    </cofactor>
</comment>
<dbReference type="CDD" id="cd19543">
    <property type="entry name" value="DCL_NRPS"/>
    <property type="match status" value="2"/>
</dbReference>
<dbReference type="SUPFAM" id="SSF56801">
    <property type="entry name" value="Acetyl-CoA synthetase-like"/>
    <property type="match status" value="3"/>
</dbReference>
<organism evidence="6 7">
    <name type="scientific">Pseudomonas fluorescens</name>
    <dbReference type="NCBI Taxonomy" id="294"/>
    <lineage>
        <taxon>Bacteria</taxon>
        <taxon>Pseudomonadati</taxon>
        <taxon>Pseudomonadota</taxon>
        <taxon>Gammaproteobacteria</taxon>
        <taxon>Pseudomonadales</taxon>
        <taxon>Pseudomonadaceae</taxon>
        <taxon>Pseudomonas</taxon>
    </lineage>
</organism>
<dbReference type="Pfam" id="PF00975">
    <property type="entry name" value="Thioesterase"/>
    <property type="match status" value="1"/>
</dbReference>
<dbReference type="GO" id="GO:0044550">
    <property type="term" value="P:secondary metabolite biosynthetic process"/>
    <property type="evidence" value="ECO:0007669"/>
    <property type="project" value="UniProtKB-ARBA"/>
</dbReference>
<dbReference type="CDD" id="cd19531">
    <property type="entry name" value="LCL_NRPS-like"/>
    <property type="match status" value="1"/>
</dbReference>
<accession>A0A0P8X2M4</accession>
<dbReference type="SUPFAM" id="SSF53474">
    <property type="entry name" value="alpha/beta-Hydrolases"/>
    <property type="match status" value="1"/>
</dbReference>
<dbReference type="FunFam" id="2.30.38.10:FF:000001">
    <property type="entry name" value="Non-ribosomal peptide synthetase PvdI"/>
    <property type="match status" value="1"/>
</dbReference>
<gene>
    <name evidence="6" type="primary">dltA</name>
    <name evidence="6" type="ORF">AN403_3825</name>
</gene>
<dbReference type="EC" id="6.1.1.13" evidence="6"/>
<dbReference type="PATRIC" id="fig|294.162.peg.2413"/>
<keyword evidence="4" id="KW-0597">Phosphoprotein</keyword>
<dbReference type="FunFam" id="3.40.50.980:FF:000001">
    <property type="entry name" value="Non-ribosomal peptide synthetase"/>
    <property type="match status" value="3"/>
</dbReference>
<dbReference type="Proteomes" id="UP000050349">
    <property type="component" value="Unassembled WGS sequence"/>
</dbReference>
<dbReference type="InterPro" id="IPR001031">
    <property type="entry name" value="Thioesterase"/>
</dbReference>
<evidence type="ECO:0000313" key="7">
    <source>
        <dbReference type="Proteomes" id="UP000050349"/>
    </source>
</evidence>
<dbReference type="Gene3D" id="3.40.50.1820">
    <property type="entry name" value="alpha/beta hydrolase"/>
    <property type="match status" value="1"/>
</dbReference>
<dbReference type="Pfam" id="PF13193">
    <property type="entry name" value="AMP-binding_C"/>
    <property type="match status" value="2"/>
</dbReference>
<dbReference type="InterPro" id="IPR006162">
    <property type="entry name" value="Ppantetheine_attach_site"/>
</dbReference>
<evidence type="ECO:0000259" key="5">
    <source>
        <dbReference type="PROSITE" id="PS50075"/>
    </source>
</evidence>
<dbReference type="PROSITE" id="PS00012">
    <property type="entry name" value="PHOSPHOPANTETHEINE"/>
    <property type="match status" value="3"/>
</dbReference>
<dbReference type="SUPFAM" id="SSF52777">
    <property type="entry name" value="CoA-dependent acyltransferases"/>
    <property type="match status" value="8"/>
</dbReference>
<dbReference type="GO" id="GO:0043041">
    <property type="term" value="P:amino acid activation for nonribosomal peptide biosynthetic process"/>
    <property type="evidence" value="ECO:0007669"/>
    <property type="project" value="UniProtKB-ARBA"/>
</dbReference>
<dbReference type="CDD" id="cd17646">
    <property type="entry name" value="A_NRPS_AB3403-like"/>
    <property type="match status" value="1"/>
</dbReference>
<comment type="caution">
    <text evidence="6">The sequence shown here is derived from an EMBL/GenBank/DDBJ whole genome shotgun (WGS) entry which is preliminary data.</text>
</comment>
<dbReference type="Gene3D" id="1.10.1200.10">
    <property type="entry name" value="ACP-like"/>
    <property type="match status" value="3"/>
</dbReference>
<dbReference type="InterPro" id="IPR036736">
    <property type="entry name" value="ACP-like_sf"/>
</dbReference>
<evidence type="ECO:0000256" key="1">
    <source>
        <dbReference type="ARBA" id="ARBA00001957"/>
    </source>
</evidence>
<dbReference type="InterPro" id="IPR025110">
    <property type="entry name" value="AMP-bd_C"/>
</dbReference>
<dbReference type="InterPro" id="IPR010071">
    <property type="entry name" value="AA_adenyl_dom"/>
</dbReference>
<dbReference type="InterPro" id="IPR020806">
    <property type="entry name" value="PKS_PP-bd"/>
</dbReference>
<dbReference type="OrthoDB" id="9757559at2"/>
<feature type="domain" description="Carrier" evidence="5">
    <location>
        <begin position="2518"/>
        <end position="2592"/>
    </location>
</feature>
<dbReference type="GO" id="GO:0031177">
    <property type="term" value="F:phosphopantetheine binding"/>
    <property type="evidence" value="ECO:0007669"/>
    <property type="project" value="InterPro"/>
</dbReference>
<protein>
    <submittedName>
        <fullName evidence="6">D-alanine--poly(Phosphoribitol) ligase, subunit 1</fullName>
        <ecNumber evidence="6">6.1.1.13</ecNumber>
    </submittedName>
</protein>
<dbReference type="InterPro" id="IPR020845">
    <property type="entry name" value="AMP-binding_CS"/>
</dbReference>